<reference evidence="2" key="1">
    <citation type="submission" date="2022-05" db="EMBL/GenBank/DDBJ databases">
        <title>Genomic analysis of Brachybacterium sp. CBA3104.</title>
        <authorList>
            <person name="Roh S.W."/>
            <person name="Kim Y.B."/>
            <person name="Kim Y."/>
        </authorList>
    </citation>
    <scope>NUCLEOTIDE SEQUENCE</scope>
    <source>
        <strain evidence="2">CBA3104</strain>
    </source>
</reference>
<keyword evidence="3" id="KW-1185">Reference proteome</keyword>
<evidence type="ECO:0000313" key="2">
    <source>
        <dbReference type="EMBL" id="UQN28908.1"/>
    </source>
</evidence>
<dbReference type="EMBL" id="CP097218">
    <property type="protein sequence ID" value="UQN28908.1"/>
    <property type="molecule type" value="Genomic_DNA"/>
</dbReference>
<dbReference type="RefSeq" id="WP_249478067.1">
    <property type="nucleotide sequence ID" value="NZ_CP097218.1"/>
</dbReference>
<dbReference type="Proteomes" id="UP001055868">
    <property type="component" value="Chromosome"/>
</dbReference>
<feature type="region of interest" description="Disordered" evidence="1">
    <location>
        <begin position="70"/>
        <end position="98"/>
    </location>
</feature>
<accession>A0ABY4N2W6</accession>
<proteinExistence type="predicted"/>
<organism evidence="2 3">
    <name type="scientific">Brachybacterium kimchii</name>
    <dbReference type="NCBI Taxonomy" id="2942909"/>
    <lineage>
        <taxon>Bacteria</taxon>
        <taxon>Bacillati</taxon>
        <taxon>Actinomycetota</taxon>
        <taxon>Actinomycetes</taxon>
        <taxon>Micrococcales</taxon>
        <taxon>Dermabacteraceae</taxon>
        <taxon>Brachybacterium</taxon>
    </lineage>
</organism>
<evidence type="ECO:0000313" key="3">
    <source>
        <dbReference type="Proteomes" id="UP001055868"/>
    </source>
</evidence>
<gene>
    <name evidence="2" type="ORF">M4486_14930</name>
</gene>
<sequence>MVETQFVDHAQGTQAKIGTTLVGIMRVGDADGRGVAQLMIRSSHGDLVETAFEGDEVAIPDDGFAVIGAATPPDAENPRWRIALGHRAKREGDPRSTP</sequence>
<name>A0ABY4N2W6_9MICO</name>
<protein>
    <submittedName>
        <fullName evidence="2">Uncharacterized protein</fullName>
    </submittedName>
</protein>
<evidence type="ECO:0000256" key="1">
    <source>
        <dbReference type="SAM" id="MobiDB-lite"/>
    </source>
</evidence>